<comment type="caution">
    <text evidence="3">The sequence shown here is derived from an EMBL/GenBank/DDBJ whole genome shotgun (WGS) entry which is preliminary data.</text>
</comment>
<accession>A0ABU8ZSN8</accession>
<dbReference type="Proteomes" id="UP001382955">
    <property type="component" value="Unassembled WGS sequence"/>
</dbReference>
<dbReference type="RefSeq" id="WP_304512511.1">
    <property type="nucleotide sequence ID" value="NZ_JAOSIK010000011.1"/>
</dbReference>
<keyword evidence="4" id="KW-1185">Reference proteome</keyword>
<feature type="transmembrane region" description="Helical" evidence="2">
    <location>
        <begin position="9"/>
        <end position="26"/>
    </location>
</feature>
<evidence type="ECO:0000313" key="3">
    <source>
        <dbReference type="EMBL" id="MEK0311942.1"/>
    </source>
</evidence>
<evidence type="ECO:0000256" key="1">
    <source>
        <dbReference type="SAM" id="Coils"/>
    </source>
</evidence>
<keyword evidence="2" id="KW-0472">Membrane</keyword>
<dbReference type="EMBL" id="JAOSIK010000011">
    <property type="protein sequence ID" value="MEK0311942.1"/>
    <property type="molecule type" value="Genomic_DNA"/>
</dbReference>
<keyword evidence="2" id="KW-0812">Transmembrane</keyword>
<feature type="coiled-coil region" evidence="1">
    <location>
        <begin position="201"/>
        <end position="242"/>
    </location>
</feature>
<keyword evidence="1" id="KW-0175">Coiled coil</keyword>
<reference evidence="3 4" key="1">
    <citation type="journal article" date="2023" name="Int. J. Syst. Evol. Microbiol.">
        <title>The observation of taxonomic boundaries for the 16SrII and 16SrXXV phytoplasmas using genome-based delimitation.</title>
        <authorList>
            <person name="Rodrigues Jardim B."/>
            <person name="Tran-Nguyen L.T.T."/>
            <person name="Gambley C."/>
            <person name="Al-Sadi A.M."/>
            <person name="Al-Subhi A.M."/>
            <person name="Foissac X."/>
            <person name="Salar P."/>
            <person name="Cai H."/>
            <person name="Yang J.Y."/>
            <person name="Davis R."/>
            <person name="Jones L."/>
            <person name="Rodoni B."/>
            <person name="Constable F.E."/>
        </authorList>
    </citation>
    <scope>NUCLEOTIDE SEQUENCE [LARGE SCALE GENOMIC DNA]</scope>
    <source>
        <strain evidence="3">BAWM-322</strain>
    </source>
</reference>
<organism evidence="3 4">
    <name type="scientific">Candidatus Phytoplasma fabacearum</name>
    <dbReference type="NCBI Taxonomy" id="2982628"/>
    <lineage>
        <taxon>Bacteria</taxon>
        <taxon>Bacillati</taxon>
        <taxon>Mycoplasmatota</taxon>
        <taxon>Mollicutes</taxon>
        <taxon>Acholeplasmatales</taxon>
        <taxon>Acholeplasmataceae</taxon>
        <taxon>Candidatus Phytoplasma</taxon>
        <taxon>16SrII (Peanut WB group)</taxon>
    </lineage>
</organism>
<proteinExistence type="predicted"/>
<evidence type="ECO:0000313" key="4">
    <source>
        <dbReference type="Proteomes" id="UP001382955"/>
    </source>
</evidence>
<sequence>MINLHKKHFLILSIIFLTIIIIFIYIKKTTINNNYKTDISFQEVSNSNFAENMNLETQSSMQEFNSQAENNHKTNINIYQWEKIKNYFLESDCDNVSEISFLPLKDQAFIKNEKTKFNIKEKIKQKQDLISKWQKWFDYSQIKINILQKKINSLPDPQIIEDECQQLTTSENKSKQHQMHTNNNISNINQQIQIYNTDKTNQQLQLKRTQIKEQKEDFYKEIEKEKENQKRLSKTMDEIEKNHYNEIKYNIQYIKNNFYIQQK</sequence>
<name>A0ABU8ZSN8_9MOLU</name>
<gene>
    <name evidence="3" type="ORF">OC725_01500</name>
</gene>
<evidence type="ECO:0008006" key="5">
    <source>
        <dbReference type="Google" id="ProtNLM"/>
    </source>
</evidence>
<evidence type="ECO:0000256" key="2">
    <source>
        <dbReference type="SAM" id="Phobius"/>
    </source>
</evidence>
<protein>
    <recommendedName>
        <fullName evidence="5">Effector</fullName>
    </recommendedName>
</protein>
<keyword evidence="2" id="KW-1133">Transmembrane helix</keyword>